<dbReference type="OrthoDB" id="5186446at2"/>
<dbReference type="STRING" id="153971.AWC19_04845"/>
<proteinExistence type="predicted"/>
<name>A0A1X1ZSI2_9MYCO</name>
<keyword evidence="2" id="KW-1185">Reference proteome</keyword>
<evidence type="ECO:0008006" key="3">
    <source>
        <dbReference type="Google" id="ProtNLM"/>
    </source>
</evidence>
<dbReference type="Pfam" id="PF04075">
    <property type="entry name" value="F420H2_quin_red"/>
    <property type="match status" value="1"/>
</dbReference>
<evidence type="ECO:0000313" key="1">
    <source>
        <dbReference type="EMBL" id="ORW26208.1"/>
    </source>
</evidence>
<gene>
    <name evidence="1" type="ORF">AWC19_04845</name>
</gene>
<comment type="caution">
    <text evidence="1">The sequence shown here is derived from an EMBL/GenBank/DDBJ whole genome shotgun (WGS) entry which is preliminary data.</text>
</comment>
<dbReference type="InterPro" id="IPR012349">
    <property type="entry name" value="Split_barrel_FMN-bd"/>
</dbReference>
<sequence>MDYLEPPWLNRAVFNRIVMAIGLGPVETLTAVKRVTKQPQKVPVTPVEVDGVKYLVSAYGQTQWAKNVRANPNVKLGHDEYIAAETPVGARKPIIDAYKAKVGRAVEKPFRQLPDEADHPVFALTAKN</sequence>
<dbReference type="InterPro" id="IPR004378">
    <property type="entry name" value="F420H2_quin_Rdtase"/>
</dbReference>
<dbReference type="RefSeq" id="WP_085077759.1">
    <property type="nucleotide sequence ID" value="NZ_JACKRZ010000139.1"/>
</dbReference>
<dbReference type="Proteomes" id="UP000193529">
    <property type="component" value="Unassembled WGS sequence"/>
</dbReference>
<protein>
    <recommendedName>
        <fullName evidence="3">Nitroreductase</fullName>
    </recommendedName>
</protein>
<dbReference type="AlphaFoldDB" id="A0A1X1ZSI2"/>
<evidence type="ECO:0000313" key="2">
    <source>
        <dbReference type="Proteomes" id="UP000193529"/>
    </source>
</evidence>
<accession>A0A1X1ZSI2</accession>
<dbReference type="Gene3D" id="2.30.110.10">
    <property type="entry name" value="Electron Transport, Fmn-binding Protein, Chain A"/>
    <property type="match status" value="1"/>
</dbReference>
<organism evidence="1 2">
    <name type="scientific">Mycobacterium palustre</name>
    <dbReference type="NCBI Taxonomy" id="153971"/>
    <lineage>
        <taxon>Bacteria</taxon>
        <taxon>Bacillati</taxon>
        <taxon>Actinomycetota</taxon>
        <taxon>Actinomycetes</taxon>
        <taxon>Mycobacteriales</taxon>
        <taxon>Mycobacteriaceae</taxon>
        <taxon>Mycobacterium</taxon>
        <taxon>Mycobacterium simiae complex</taxon>
    </lineage>
</organism>
<dbReference type="GO" id="GO:0016491">
    <property type="term" value="F:oxidoreductase activity"/>
    <property type="evidence" value="ECO:0007669"/>
    <property type="project" value="InterPro"/>
</dbReference>
<reference evidence="1 2" key="1">
    <citation type="submission" date="2016-01" db="EMBL/GenBank/DDBJ databases">
        <title>The new phylogeny of the genus Mycobacterium.</title>
        <authorList>
            <person name="Tarcisio F."/>
            <person name="Conor M."/>
            <person name="Antonella G."/>
            <person name="Elisabetta G."/>
            <person name="Giulia F.S."/>
            <person name="Sara T."/>
            <person name="Anna F."/>
            <person name="Clotilde B."/>
            <person name="Roberto B."/>
            <person name="Veronica D.S."/>
            <person name="Fabio R."/>
            <person name="Monica P."/>
            <person name="Olivier J."/>
            <person name="Enrico T."/>
            <person name="Nicola S."/>
        </authorList>
    </citation>
    <scope>NUCLEOTIDE SEQUENCE [LARGE SCALE GENOMIC DNA]</scope>
    <source>
        <strain evidence="1 2">DSM 44572</strain>
    </source>
</reference>
<dbReference type="EMBL" id="LQPJ01000086">
    <property type="protein sequence ID" value="ORW26208.1"/>
    <property type="molecule type" value="Genomic_DNA"/>
</dbReference>